<evidence type="ECO:0000256" key="1">
    <source>
        <dbReference type="SAM" id="Phobius"/>
    </source>
</evidence>
<reference evidence="2" key="1">
    <citation type="submission" date="2021-12" db="EMBL/GenBank/DDBJ databases">
        <title>Bradyrhizobium xenonodulans sp. nov.</title>
        <authorList>
            <person name="Claassens R."/>
            <person name="Venter S.N."/>
            <person name="Beukes C.W."/>
            <person name="Stepkowski T."/>
            <person name="Steenkamp E.T."/>
        </authorList>
    </citation>
    <scope>NUCLEOTIDE SEQUENCE</scope>
    <source>
        <strain evidence="2">14AB</strain>
    </source>
</reference>
<protein>
    <recommendedName>
        <fullName evidence="4">Polysaccharide chain length determinant N-terminal domain-containing protein</fullName>
    </recommendedName>
</protein>
<keyword evidence="1" id="KW-1133">Transmembrane helix</keyword>
<name>A0ABY7MDH4_9BRAD</name>
<keyword evidence="1" id="KW-0812">Transmembrane</keyword>
<dbReference type="Proteomes" id="UP001179614">
    <property type="component" value="Chromosome"/>
</dbReference>
<gene>
    <name evidence="2" type="ORF">I3J27_25890</name>
</gene>
<dbReference type="RefSeq" id="WP_270161724.1">
    <property type="nucleotide sequence ID" value="NZ_CP089391.1"/>
</dbReference>
<keyword evidence="1" id="KW-0472">Membrane</keyword>
<dbReference type="EMBL" id="CP089391">
    <property type="protein sequence ID" value="WBL76445.1"/>
    <property type="molecule type" value="Genomic_DNA"/>
</dbReference>
<evidence type="ECO:0000313" key="3">
    <source>
        <dbReference type="Proteomes" id="UP001179614"/>
    </source>
</evidence>
<keyword evidence="3" id="KW-1185">Reference proteome</keyword>
<proteinExistence type="predicted"/>
<sequence>MRDTTTSISTVAYIGGMFSFLARSVRFRLKTVVLTTLLAAVVVFVGDWMRPVVNAAQGVMRVGRIDGADVAPMSSIVLQMNSTSFKRRAFAGADASAGGDAKSRKLILDSFEVRPATAELLTLFVGAANEQAAAEALQAAVRTLNADQEKIREPKLAEINIQVGLVDSNIASLTRVREALASPGSIAPESANDPASVMLRRVWVLDLIARNEEKLAAATNDRRALAERIGLSKTYPATLSDDVTIRQISPSPLRHAIFAAAIVLVIMLVYAMVSRPTSA</sequence>
<feature type="transmembrane region" description="Helical" evidence="1">
    <location>
        <begin position="32"/>
        <end position="49"/>
    </location>
</feature>
<feature type="transmembrane region" description="Helical" evidence="1">
    <location>
        <begin position="253"/>
        <end position="273"/>
    </location>
</feature>
<accession>A0ABY7MDH4</accession>
<feature type="transmembrane region" description="Helical" evidence="1">
    <location>
        <begin position="6"/>
        <end position="25"/>
    </location>
</feature>
<organism evidence="2 3">
    <name type="scientific">Bradyrhizobium xenonodulans</name>
    <dbReference type="NCBI Taxonomy" id="2736875"/>
    <lineage>
        <taxon>Bacteria</taxon>
        <taxon>Pseudomonadati</taxon>
        <taxon>Pseudomonadota</taxon>
        <taxon>Alphaproteobacteria</taxon>
        <taxon>Hyphomicrobiales</taxon>
        <taxon>Nitrobacteraceae</taxon>
        <taxon>Bradyrhizobium</taxon>
    </lineage>
</organism>
<evidence type="ECO:0008006" key="4">
    <source>
        <dbReference type="Google" id="ProtNLM"/>
    </source>
</evidence>
<evidence type="ECO:0000313" key="2">
    <source>
        <dbReference type="EMBL" id="WBL76445.1"/>
    </source>
</evidence>